<dbReference type="PANTHER" id="PTHR23335">
    <property type="entry name" value="CALMODULIN-BINDING TRANSCRIPTION ACTIVATOR CAMTA"/>
    <property type="match status" value="1"/>
</dbReference>
<keyword evidence="9" id="KW-0010">Activator</keyword>
<dbReference type="EMBL" id="CAUOFW020000925">
    <property type="protein sequence ID" value="CAK9138920.1"/>
    <property type="molecule type" value="Genomic_DNA"/>
</dbReference>
<dbReference type="Gene3D" id="2.60.40.10">
    <property type="entry name" value="Immunoglobulins"/>
    <property type="match status" value="1"/>
</dbReference>
<evidence type="ECO:0000259" key="13">
    <source>
        <dbReference type="Pfam" id="PF01833"/>
    </source>
</evidence>
<organism evidence="14 15">
    <name type="scientific">Ilex paraguariensis</name>
    <name type="common">yerba mate</name>
    <dbReference type="NCBI Taxonomy" id="185542"/>
    <lineage>
        <taxon>Eukaryota</taxon>
        <taxon>Viridiplantae</taxon>
        <taxon>Streptophyta</taxon>
        <taxon>Embryophyta</taxon>
        <taxon>Tracheophyta</taxon>
        <taxon>Spermatophyta</taxon>
        <taxon>Magnoliopsida</taxon>
        <taxon>eudicotyledons</taxon>
        <taxon>Gunneridae</taxon>
        <taxon>Pentapetalae</taxon>
        <taxon>asterids</taxon>
        <taxon>campanulids</taxon>
        <taxon>Aquifoliales</taxon>
        <taxon>Aquifoliaceae</taxon>
        <taxon>Ilex</taxon>
    </lineage>
</organism>
<dbReference type="AlphaFoldDB" id="A0ABC8R1N8"/>
<evidence type="ECO:0000313" key="14">
    <source>
        <dbReference type="EMBL" id="CAK9138920.1"/>
    </source>
</evidence>
<accession>A0ABC8R1N8</accession>
<evidence type="ECO:0000256" key="9">
    <source>
        <dbReference type="ARBA" id="ARBA00023159"/>
    </source>
</evidence>
<evidence type="ECO:0000256" key="10">
    <source>
        <dbReference type="ARBA" id="ARBA00023163"/>
    </source>
</evidence>
<dbReference type="InterPro" id="IPR000048">
    <property type="entry name" value="IQ_motif_EF-hand-BS"/>
</dbReference>
<dbReference type="Pfam" id="PF12796">
    <property type="entry name" value="Ank_2"/>
    <property type="match status" value="1"/>
</dbReference>
<evidence type="ECO:0000256" key="12">
    <source>
        <dbReference type="PROSITE-ProRule" id="PRU00023"/>
    </source>
</evidence>
<comment type="similarity">
    <text evidence="2">Belongs to the CAMTA family.</text>
</comment>
<dbReference type="PANTHER" id="PTHR23335:SF3">
    <property type="entry name" value="CALMODULIN-BINDING TRANSCRIPTION ACTIVATOR 5"/>
    <property type="match status" value="1"/>
</dbReference>
<proteinExistence type="inferred from homology"/>
<dbReference type="PROSITE" id="PS50096">
    <property type="entry name" value="IQ"/>
    <property type="match status" value="4"/>
</dbReference>
<dbReference type="InterPro" id="IPR013783">
    <property type="entry name" value="Ig-like_fold"/>
</dbReference>
<keyword evidence="10" id="KW-0804">Transcription</keyword>
<keyword evidence="5" id="KW-0112">Calmodulin-binding</keyword>
<dbReference type="InterPro" id="IPR036770">
    <property type="entry name" value="Ankyrin_rpt-contain_sf"/>
</dbReference>
<dbReference type="GO" id="GO:0005516">
    <property type="term" value="F:calmodulin binding"/>
    <property type="evidence" value="ECO:0007669"/>
    <property type="project" value="UniProtKB-KW"/>
</dbReference>
<dbReference type="InterPro" id="IPR002909">
    <property type="entry name" value="IPT_dom"/>
</dbReference>
<dbReference type="SMART" id="SM00248">
    <property type="entry name" value="ANK"/>
    <property type="match status" value="2"/>
</dbReference>
<keyword evidence="7 12" id="KW-0040">ANK repeat</keyword>
<evidence type="ECO:0000313" key="15">
    <source>
        <dbReference type="Proteomes" id="UP001642360"/>
    </source>
</evidence>
<dbReference type="CDD" id="cd00102">
    <property type="entry name" value="IPT"/>
    <property type="match status" value="1"/>
</dbReference>
<dbReference type="GO" id="GO:0003677">
    <property type="term" value="F:DNA binding"/>
    <property type="evidence" value="ECO:0007669"/>
    <property type="project" value="UniProtKB-KW"/>
</dbReference>
<dbReference type="InterPro" id="IPR002110">
    <property type="entry name" value="Ankyrin_rpt"/>
</dbReference>
<evidence type="ECO:0000256" key="11">
    <source>
        <dbReference type="ARBA" id="ARBA00023242"/>
    </source>
</evidence>
<comment type="subcellular location">
    <subcellularLocation>
        <location evidence="1">Nucleus</location>
    </subcellularLocation>
</comment>
<dbReference type="Gene3D" id="1.20.5.190">
    <property type="match status" value="1"/>
</dbReference>
<dbReference type="Proteomes" id="UP001642360">
    <property type="component" value="Unassembled WGS sequence"/>
</dbReference>
<dbReference type="Pfam" id="PF01833">
    <property type="entry name" value="TIG"/>
    <property type="match status" value="1"/>
</dbReference>
<evidence type="ECO:0000256" key="4">
    <source>
        <dbReference type="ARBA" id="ARBA00022837"/>
    </source>
</evidence>
<gene>
    <name evidence="14" type="ORF">ILEXP_LOCUS6274</name>
</gene>
<dbReference type="GO" id="GO:0005634">
    <property type="term" value="C:nucleus"/>
    <property type="evidence" value="ECO:0007669"/>
    <property type="project" value="UniProtKB-SubCell"/>
</dbReference>
<keyword evidence="11" id="KW-0539">Nucleus</keyword>
<dbReference type="Pfam" id="PF00612">
    <property type="entry name" value="IQ"/>
    <property type="match status" value="1"/>
</dbReference>
<dbReference type="FunFam" id="1.25.40.20:FF:000150">
    <property type="entry name" value="calmodulin-binding transcription activator 5"/>
    <property type="match status" value="1"/>
</dbReference>
<dbReference type="GO" id="GO:0006355">
    <property type="term" value="P:regulation of DNA-templated transcription"/>
    <property type="evidence" value="ECO:0007669"/>
    <property type="project" value="UniProtKB-ARBA"/>
</dbReference>
<evidence type="ECO:0000256" key="3">
    <source>
        <dbReference type="ARBA" id="ARBA00022737"/>
    </source>
</evidence>
<dbReference type="SUPFAM" id="SSF81296">
    <property type="entry name" value="E set domains"/>
    <property type="match status" value="1"/>
</dbReference>
<feature type="repeat" description="ANK" evidence="12">
    <location>
        <begin position="318"/>
        <end position="350"/>
    </location>
</feature>
<dbReference type="SUPFAM" id="SSF48403">
    <property type="entry name" value="Ankyrin repeat"/>
    <property type="match status" value="1"/>
</dbReference>
<protein>
    <recommendedName>
        <fullName evidence="13">IPT/TIG domain-containing protein</fullName>
    </recommendedName>
</protein>
<evidence type="ECO:0000256" key="2">
    <source>
        <dbReference type="ARBA" id="ARBA00008267"/>
    </source>
</evidence>
<keyword evidence="8" id="KW-0238">DNA-binding</keyword>
<keyword evidence="3" id="KW-0677">Repeat</keyword>
<evidence type="ECO:0000256" key="1">
    <source>
        <dbReference type="ARBA" id="ARBA00004123"/>
    </source>
</evidence>
<evidence type="ECO:0000256" key="8">
    <source>
        <dbReference type="ARBA" id="ARBA00023125"/>
    </source>
</evidence>
<dbReference type="PROSITE" id="PS50297">
    <property type="entry name" value="ANK_REP_REGION"/>
    <property type="match status" value="1"/>
</dbReference>
<keyword evidence="4" id="KW-0106">Calcium</keyword>
<comment type="caution">
    <text evidence="14">The sequence shown here is derived from an EMBL/GenBank/DDBJ whole genome shotgun (WGS) entry which is preliminary data.</text>
</comment>
<feature type="domain" description="IPT/TIG" evidence="13">
    <location>
        <begin position="84"/>
        <end position="168"/>
    </location>
</feature>
<reference evidence="14 15" key="1">
    <citation type="submission" date="2024-02" db="EMBL/GenBank/DDBJ databases">
        <authorList>
            <person name="Vignale AGUSTIN F."/>
            <person name="Sosa J E."/>
            <person name="Modenutti C."/>
        </authorList>
    </citation>
    <scope>NUCLEOTIDE SEQUENCE [LARGE SCALE GENOMIC DNA]</scope>
</reference>
<sequence length="628" mass="70802">MNSDLQTKYSELLTVGAADSSDNLVKDGLQTQDSIGRWIHYIMTDSPGSVDDPIVEPSISTGHESFSSPNMDHHQSSASEQIFSITEVSPAWAFSTEETKITVIGFFHGQQHLEESNLFCVCGDACIPVVVQSGVFRFLLPPQSPGLVNLYLSLDGQNPISQVVTFEYRSPSMLGSMVSLEDKSKWEEFCFKLRLAHLLFSASKSLNVFYSKISQNALKEAKNFLLKTSNITDSWENLIKSIKDGKISFAQAKDSLFELTLQNRLQEWLLERIVEGSKISDRDEQGQGVIHFCAILGYTWAIYPFSWSGLSLDYRDKFGWTALHWAAYYGREKMVAALLSAGAKANLVTDPTSENPGGCTAADLASKNGYEGLAAYLAEKGLVKQFEDMALAGNVSGSLQTSTADSVNTGNFSEEELYLKDTLVAYRTAADAAAQIQAAFRERSLKLRTKAVQQSNPEDAARTIIAAMKIQNAFRNFETRRKMAAAARIQHRFRTWKIRRDFLNLRRQAIKIQAVFRGFHARKHYRKIIWSVGVLEKVVLRWRLKRKGLRGLQVHPMEAVKDPTQESDGEEDFFQASRKQAEDRVERSVIRVQAMFRSKRAQEEYQRMKLEHNIATLEYGLLDRDGDM</sequence>
<dbReference type="PROSITE" id="PS50088">
    <property type="entry name" value="ANK_REPEAT"/>
    <property type="match status" value="1"/>
</dbReference>
<keyword evidence="6" id="KW-0346">Stress response</keyword>
<evidence type="ECO:0000256" key="6">
    <source>
        <dbReference type="ARBA" id="ARBA00023016"/>
    </source>
</evidence>
<dbReference type="Gene3D" id="1.25.40.20">
    <property type="entry name" value="Ankyrin repeat-containing domain"/>
    <property type="match status" value="1"/>
</dbReference>
<dbReference type="SMART" id="SM00015">
    <property type="entry name" value="IQ"/>
    <property type="match status" value="3"/>
</dbReference>
<evidence type="ECO:0000256" key="5">
    <source>
        <dbReference type="ARBA" id="ARBA00022860"/>
    </source>
</evidence>
<keyword evidence="15" id="KW-1185">Reference proteome</keyword>
<evidence type="ECO:0000256" key="7">
    <source>
        <dbReference type="ARBA" id="ARBA00023043"/>
    </source>
</evidence>
<dbReference type="InterPro" id="IPR014756">
    <property type="entry name" value="Ig_E-set"/>
</dbReference>
<name>A0ABC8R1N8_9AQUA</name>